<evidence type="ECO:0000313" key="1">
    <source>
        <dbReference type="EMBL" id="KAF2439074.1"/>
    </source>
</evidence>
<dbReference type="Proteomes" id="UP000799764">
    <property type="component" value="Unassembled WGS sequence"/>
</dbReference>
<dbReference type="AlphaFoldDB" id="A0A9P4P636"/>
<keyword evidence="2" id="KW-1185">Reference proteome</keyword>
<protein>
    <submittedName>
        <fullName evidence="1">Uncharacterized protein</fullName>
    </submittedName>
</protein>
<sequence>MPKYSPLVARFMPRQLLLPRPKANRFFLRSGLSSQRCVEMTWALDISSDDWPVFFVELSELETALVFVGVHVVVELVPEGQSRELVELELVDHQCYSMDVP</sequence>
<comment type="caution">
    <text evidence="1">The sequence shown here is derived from an EMBL/GenBank/DDBJ whole genome shotgun (WGS) entry which is preliminary data.</text>
</comment>
<dbReference type="EMBL" id="MU001510">
    <property type="protein sequence ID" value="KAF2439074.1"/>
    <property type="molecule type" value="Genomic_DNA"/>
</dbReference>
<organism evidence="1 2">
    <name type="scientific">Karstenula rhodostoma CBS 690.94</name>
    <dbReference type="NCBI Taxonomy" id="1392251"/>
    <lineage>
        <taxon>Eukaryota</taxon>
        <taxon>Fungi</taxon>
        <taxon>Dikarya</taxon>
        <taxon>Ascomycota</taxon>
        <taxon>Pezizomycotina</taxon>
        <taxon>Dothideomycetes</taxon>
        <taxon>Pleosporomycetidae</taxon>
        <taxon>Pleosporales</taxon>
        <taxon>Massarineae</taxon>
        <taxon>Didymosphaeriaceae</taxon>
        <taxon>Karstenula</taxon>
    </lineage>
</organism>
<gene>
    <name evidence="1" type="ORF">P171DRAFT_130858</name>
</gene>
<accession>A0A9P4P636</accession>
<proteinExistence type="predicted"/>
<name>A0A9P4P636_9PLEO</name>
<reference evidence="1" key="1">
    <citation type="journal article" date="2020" name="Stud. Mycol.">
        <title>101 Dothideomycetes genomes: a test case for predicting lifestyles and emergence of pathogens.</title>
        <authorList>
            <person name="Haridas S."/>
            <person name="Albert R."/>
            <person name="Binder M."/>
            <person name="Bloem J."/>
            <person name="Labutti K."/>
            <person name="Salamov A."/>
            <person name="Andreopoulos B."/>
            <person name="Baker S."/>
            <person name="Barry K."/>
            <person name="Bills G."/>
            <person name="Bluhm B."/>
            <person name="Cannon C."/>
            <person name="Castanera R."/>
            <person name="Culley D."/>
            <person name="Daum C."/>
            <person name="Ezra D."/>
            <person name="Gonzalez J."/>
            <person name="Henrissat B."/>
            <person name="Kuo A."/>
            <person name="Liang C."/>
            <person name="Lipzen A."/>
            <person name="Lutzoni F."/>
            <person name="Magnuson J."/>
            <person name="Mondo S."/>
            <person name="Nolan M."/>
            <person name="Ohm R."/>
            <person name="Pangilinan J."/>
            <person name="Park H.-J."/>
            <person name="Ramirez L."/>
            <person name="Alfaro M."/>
            <person name="Sun H."/>
            <person name="Tritt A."/>
            <person name="Yoshinaga Y."/>
            <person name="Zwiers L.-H."/>
            <person name="Turgeon B."/>
            <person name="Goodwin S."/>
            <person name="Spatafora J."/>
            <person name="Crous P."/>
            <person name="Grigoriev I."/>
        </authorList>
    </citation>
    <scope>NUCLEOTIDE SEQUENCE</scope>
    <source>
        <strain evidence="1">CBS 690.94</strain>
    </source>
</reference>
<evidence type="ECO:0000313" key="2">
    <source>
        <dbReference type="Proteomes" id="UP000799764"/>
    </source>
</evidence>